<evidence type="ECO:0000256" key="1">
    <source>
        <dbReference type="SAM" id="SignalP"/>
    </source>
</evidence>
<sequence length="394" mass="44368">MRNLCKKKLPIILLVFSATVFSQDLRIPNTPAFSILGFEPTSVMKPTSSKKLSADLLSSFDENGKLIMNVGMEVTPYWLKNRPNLTREEYLNPGTLQTILQTFTLSAATVRDTITNKDNLGVGYRFEIFKGALNKEMETLEKDMKDLESINNVIVLTQTQSPSDTNDAITKLKNNLTIAKVKDSKSTEVINTANDLLQYPKLANDVTKLLQTLQDKYSEEAVAQTNKIREVENKRTGFSLETAGAMKFVTSNNSGNPLQKAGFWINANYYVTEKDAWTITTRLMTNTSDSTSVNTDLGLSYIRQEKDFNVSVEAMIRWYRSEIPDVNMANLPITRLEKDFTYRIAAQCSYTIAKDTSINLSIGKDFDTAFITSNSLFSILGVNYSIFNKRFIPN</sequence>
<proteinExistence type="predicted"/>
<accession>A0ABV8ZCC5</accession>
<dbReference type="RefSeq" id="WP_379797286.1">
    <property type="nucleotide sequence ID" value="NZ_JBHSFY010000005.1"/>
</dbReference>
<keyword evidence="1" id="KW-0732">Signal</keyword>
<dbReference type="Proteomes" id="UP001596003">
    <property type="component" value="Unassembled WGS sequence"/>
</dbReference>
<organism evidence="2 3">
    <name type="scientific">Flavobacterium chungangensis</name>
    <dbReference type="NCBI Taxonomy" id="2708132"/>
    <lineage>
        <taxon>Bacteria</taxon>
        <taxon>Pseudomonadati</taxon>
        <taxon>Bacteroidota</taxon>
        <taxon>Flavobacteriia</taxon>
        <taxon>Flavobacteriales</taxon>
        <taxon>Flavobacteriaceae</taxon>
        <taxon>Flavobacterium</taxon>
    </lineage>
</organism>
<evidence type="ECO:0000313" key="3">
    <source>
        <dbReference type="Proteomes" id="UP001596003"/>
    </source>
</evidence>
<evidence type="ECO:0008006" key="4">
    <source>
        <dbReference type="Google" id="ProtNLM"/>
    </source>
</evidence>
<protein>
    <recommendedName>
        <fullName evidence="4">Type IX secretion system membrane protein PorP/SprF</fullName>
    </recommendedName>
</protein>
<feature type="chain" id="PRO_5047185404" description="Type IX secretion system membrane protein PorP/SprF" evidence="1">
    <location>
        <begin position="23"/>
        <end position="394"/>
    </location>
</feature>
<feature type="signal peptide" evidence="1">
    <location>
        <begin position="1"/>
        <end position="22"/>
    </location>
</feature>
<reference evidence="3" key="1">
    <citation type="journal article" date="2019" name="Int. J. Syst. Evol. Microbiol.">
        <title>The Global Catalogue of Microorganisms (GCM) 10K type strain sequencing project: providing services to taxonomists for standard genome sequencing and annotation.</title>
        <authorList>
            <consortium name="The Broad Institute Genomics Platform"/>
            <consortium name="The Broad Institute Genome Sequencing Center for Infectious Disease"/>
            <person name="Wu L."/>
            <person name="Ma J."/>
        </authorList>
    </citation>
    <scope>NUCLEOTIDE SEQUENCE [LARGE SCALE GENOMIC DNA]</scope>
    <source>
        <strain evidence="3">NBRC 103627</strain>
    </source>
</reference>
<name>A0ABV8ZCC5_9FLAO</name>
<dbReference type="EMBL" id="JBHSFY010000005">
    <property type="protein sequence ID" value="MFC4477343.1"/>
    <property type="molecule type" value="Genomic_DNA"/>
</dbReference>
<keyword evidence="3" id="KW-1185">Reference proteome</keyword>
<gene>
    <name evidence="2" type="ORF">ACFO3N_09745</name>
</gene>
<comment type="caution">
    <text evidence="2">The sequence shown here is derived from an EMBL/GenBank/DDBJ whole genome shotgun (WGS) entry which is preliminary data.</text>
</comment>
<evidence type="ECO:0000313" key="2">
    <source>
        <dbReference type="EMBL" id="MFC4477343.1"/>
    </source>
</evidence>